<organism evidence="2 3">
    <name type="scientific">Galerina marginata (strain CBS 339.88)</name>
    <dbReference type="NCBI Taxonomy" id="685588"/>
    <lineage>
        <taxon>Eukaryota</taxon>
        <taxon>Fungi</taxon>
        <taxon>Dikarya</taxon>
        <taxon>Basidiomycota</taxon>
        <taxon>Agaricomycotina</taxon>
        <taxon>Agaricomycetes</taxon>
        <taxon>Agaricomycetidae</taxon>
        <taxon>Agaricales</taxon>
        <taxon>Agaricineae</taxon>
        <taxon>Strophariaceae</taxon>
        <taxon>Galerina</taxon>
    </lineage>
</organism>
<proteinExistence type="predicted"/>
<feature type="region of interest" description="Disordered" evidence="1">
    <location>
        <begin position="592"/>
        <end position="689"/>
    </location>
</feature>
<reference evidence="3" key="1">
    <citation type="journal article" date="2014" name="Proc. Natl. Acad. Sci. U.S.A.">
        <title>Extensive sampling of basidiomycete genomes demonstrates inadequacy of the white-rot/brown-rot paradigm for wood decay fungi.</title>
        <authorList>
            <person name="Riley R."/>
            <person name="Salamov A.A."/>
            <person name="Brown D.W."/>
            <person name="Nagy L.G."/>
            <person name="Floudas D."/>
            <person name="Held B.W."/>
            <person name="Levasseur A."/>
            <person name="Lombard V."/>
            <person name="Morin E."/>
            <person name="Otillar R."/>
            <person name="Lindquist E.A."/>
            <person name="Sun H."/>
            <person name="LaButti K.M."/>
            <person name="Schmutz J."/>
            <person name="Jabbour D."/>
            <person name="Luo H."/>
            <person name="Baker S.E."/>
            <person name="Pisabarro A.G."/>
            <person name="Walton J.D."/>
            <person name="Blanchette R.A."/>
            <person name="Henrissat B."/>
            <person name="Martin F."/>
            <person name="Cullen D."/>
            <person name="Hibbett D.S."/>
            <person name="Grigoriev I.V."/>
        </authorList>
    </citation>
    <scope>NUCLEOTIDE SEQUENCE [LARGE SCALE GENOMIC DNA]</scope>
    <source>
        <strain evidence="3">CBS 339.88</strain>
    </source>
</reference>
<protein>
    <submittedName>
        <fullName evidence="2">Uncharacterized protein</fullName>
    </submittedName>
</protein>
<feature type="region of interest" description="Disordered" evidence="1">
    <location>
        <begin position="806"/>
        <end position="896"/>
    </location>
</feature>
<feature type="compositionally biased region" description="Low complexity" evidence="1">
    <location>
        <begin position="464"/>
        <end position="484"/>
    </location>
</feature>
<gene>
    <name evidence="2" type="ORF">GALMADRAFT_1294563</name>
</gene>
<feature type="region of interest" description="Disordered" evidence="1">
    <location>
        <begin position="130"/>
        <end position="157"/>
    </location>
</feature>
<dbReference type="EMBL" id="KL142375">
    <property type="protein sequence ID" value="KDR77938.1"/>
    <property type="molecule type" value="Genomic_DNA"/>
</dbReference>
<feature type="compositionally biased region" description="Low complexity" evidence="1">
    <location>
        <begin position="806"/>
        <end position="830"/>
    </location>
</feature>
<feature type="region of interest" description="Disordered" evidence="1">
    <location>
        <begin position="371"/>
        <end position="428"/>
    </location>
</feature>
<feature type="compositionally biased region" description="Acidic residues" evidence="1">
    <location>
        <begin position="1062"/>
        <end position="1073"/>
    </location>
</feature>
<name>A0A067TG82_GALM3</name>
<evidence type="ECO:0000256" key="1">
    <source>
        <dbReference type="SAM" id="MobiDB-lite"/>
    </source>
</evidence>
<feature type="compositionally biased region" description="Basic and acidic residues" evidence="1">
    <location>
        <begin position="733"/>
        <end position="754"/>
    </location>
</feature>
<feature type="region of interest" description="Disordered" evidence="1">
    <location>
        <begin position="1486"/>
        <end position="1506"/>
    </location>
</feature>
<feature type="compositionally biased region" description="Polar residues" evidence="1">
    <location>
        <begin position="600"/>
        <end position="615"/>
    </location>
</feature>
<evidence type="ECO:0000313" key="3">
    <source>
        <dbReference type="Proteomes" id="UP000027222"/>
    </source>
</evidence>
<feature type="compositionally biased region" description="Polar residues" evidence="1">
    <location>
        <begin position="1639"/>
        <end position="1657"/>
    </location>
</feature>
<feature type="compositionally biased region" description="Low complexity" evidence="1">
    <location>
        <begin position="130"/>
        <end position="154"/>
    </location>
</feature>
<feature type="region of interest" description="Disordered" evidence="1">
    <location>
        <begin position="725"/>
        <end position="790"/>
    </location>
</feature>
<feature type="region of interest" description="Disordered" evidence="1">
    <location>
        <begin position="257"/>
        <end position="359"/>
    </location>
</feature>
<dbReference type="HOGENOM" id="CLU_241243_0_0_1"/>
<keyword evidence="3" id="KW-1185">Reference proteome</keyword>
<sequence length="1689" mass="178860">MIISISSSRFGFYFLSISTRFLNLLLSTPIPGNQRPRIPIFALFYPLSHLPHYLLSSLSFSKQLTPFYSTDWARWALKGHKGFILTKEEVQNGITAQEYMRGLGRRADGVWVWGTEAALPVVTSTAVSSTSSSAAAPAAESTSTTTTTTTATPANNSIEVKREHLDNAGVNGAGTVPAGSTSSATGSVSIATAMPSQADKFAVITFPVDAPPQPESHARTPLNAAIMRPARSRSTPDTPAAASTGTGAVTAALKTVLKEKGKEKTNENEKEKDNTKKKDKEKAREKRKEERKKEKTKAEAPPSPVVGTKRPREEDGGKAGGDSISSAPEHKRAKYAPLQLVPTPISPPALGKSVVPNPYGRLAAGAEESISTGLKSHLSKQTARKSISLPARASRQRAAELTKKIQQADSDSDDSSSEDSVSNKALAPKFSRPSIASAIASAIRKKSDAPATVAASASAPAHALSASSSVATVATTSSTATVTSQKRKVSINGVNGAPTETSKEPETKKAKRVLDSSTSNQDLLLMRTPGASVHPFNAALSVLRGQRPTNPSVPAADMLRPSATSTPTSPLAPAPAAKEVSASVPALASIPGSVPGLSAPATNSERVARSPSGTDSAPPPASPTRLKPPFLDDQIRANSQRSAQAPNQSHVVDNSPSTPVSAPAPVPKPAGNKVTPANGASAPVHAPTEPVNMATNTSTLQTNWVALYYPLTDIIPAHEDATMTDVTSSMGTPKEKVQEIGKESVDGDKDKDRTATAASKPVISPVEVPSTAPAGGVLGEKCSKAKPMVPPTTNGTLVPAPVVAAPASSSSAPVSAAISRPTTTPEGTKTTPPPAPAPAPAPAPTTPASKSTPPPAPVISAPKPVTTPKPVLGALPRVTSSRSPPVSPNGSPRGNGKAMSTILSVLPLISGPVKVAAAAMSPTKAAVPILAHVVASEMPAVGKTRVEAEVAVDLNKKQTPEVGVRLEEKAAGSERAKALAEKDAKEKKVEVVGIPLVDGSAANVLPDVASAGADTVEISGSHMNGILDAHPLVVHEAALNTLQEVVVGPEPMPMDTGKSGAEADDNMAVDEPTEQPNLRADVGAPTDANTNPVAAANPTSPPAASTVLQSAEEHATSEQSVGLLMTQGTRAKSLHTILLLRDLLQFLRIPGLVGPGSPNGIAAAKGAPYILDTHAHYALLEGEEAMTIDQRLDILAHASVALAKVLFPFRGEELETRISSLDARLQQQFEMLWKPEERPYKDIQPHANISEEKEVQTSDLASLSFGVQTDEVEVPKPVYVEPRCLASQETQTFEQERRLGETGIQTERYQASQETQTVEQARPLGDAGVQTETDPRQTKTIEKERHVDSIGVQTEECYTSDTPPCSPGTLMRWAPQLSPEATMVDIMAPPPPPDSVANLDLSRFIPAITHRNNPAAKAMTSIMRNIADILEYASLNSVSSASLKGKERELSMTDVDLPPADSYVASPVVDAIVTEFRAMKDELRLSQHKHREGSEPMSALQRSEVETLKDELRSLEDRRKDEIEEMKRRHREEVQELRDSIRMMERDKDKKQATEEETRIPSLELLELRRRISSLEARSRMDSDIPGPTSQPSPAPTHYSESSFQRQTSLHPLGHLLTHDFDETISLSSPVPGRAFVRETSTPNPGTPISTGHSLSSRHPDGMEVDDMPLPIKSQRKLHMMMFPRPSIG</sequence>
<accession>A0A067TG82</accession>
<evidence type="ECO:0000313" key="2">
    <source>
        <dbReference type="EMBL" id="KDR77938.1"/>
    </source>
</evidence>
<feature type="region of interest" description="Disordered" evidence="1">
    <location>
        <begin position="464"/>
        <end position="521"/>
    </location>
</feature>
<feature type="compositionally biased region" description="Basic and acidic residues" evidence="1">
    <location>
        <begin position="501"/>
        <end position="514"/>
    </location>
</feature>
<feature type="region of interest" description="Disordered" evidence="1">
    <location>
        <begin position="1577"/>
        <end position="1606"/>
    </location>
</feature>
<dbReference type="STRING" id="685588.A0A067TG82"/>
<dbReference type="Proteomes" id="UP000027222">
    <property type="component" value="Unassembled WGS sequence"/>
</dbReference>
<feature type="compositionally biased region" description="Polar residues" evidence="1">
    <location>
        <begin position="371"/>
        <end position="385"/>
    </location>
</feature>
<feature type="region of interest" description="Disordered" evidence="1">
    <location>
        <begin position="1526"/>
        <end position="1559"/>
    </location>
</feature>
<feature type="compositionally biased region" description="Low complexity" evidence="1">
    <location>
        <begin position="1084"/>
        <end position="1105"/>
    </location>
</feature>
<feature type="compositionally biased region" description="Polar residues" evidence="1">
    <location>
        <begin position="636"/>
        <end position="654"/>
    </location>
</feature>
<feature type="region of interest" description="Disordered" evidence="1">
    <location>
        <begin position="1048"/>
        <end position="1105"/>
    </location>
</feature>
<feature type="compositionally biased region" description="Basic and acidic residues" evidence="1">
    <location>
        <begin position="257"/>
        <end position="298"/>
    </location>
</feature>
<feature type="region of interest" description="Disordered" evidence="1">
    <location>
        <begin position="545"/>
        <end position="577"/>
    </location>
</feature>
<feature type="compositionally biased region" description="Low complexity" evidence="1">
    <location>
        <begin position="561"/>
        <end position="577"/>
    </location>
</feature>
<feature type="compositionally biased region" description="Pro residues" evidence="1">
    <location>
        <begin position="831"/>
        <end position="845"/>
    </location>
</feature>
<feature type="region of interest" description="Disordered" evidence="1">
    <location>
        <begin position="1637"/>
        <end position="1661"/>
    </location>
</feature>
<dbReference type="OrthoDB" id="3071744at2759"/>